<organism evidence="1 2">
    <name type="scientific">Coemansia biformis</name>
    <dbReference type="NCBI Taxonomy" id="1286918"/>
    <lineage>
        <taxon>Eukaryota</taxon>
        <taxon>Fungi</taxon>
        <taxon>Fungi incertae sedis</taxon>
        <taxon>Zoopagomycota</taxon>
        <taxon>Kickxellomycotina</taxon>
        <taxon>Kickxellomycetes</taxon>
        <taxon>Kickxellales</taxon>
        <taxon>Kickxellaceae</taxon>
        <taxon>Coemansia</taxon>
    </lineage>
</organism>
<proteinExistence type="predicted"/>
<dbReference type="EMBL" id="JANBOI010000778">
    <property type="protein sequence ID" value="KAJ1728602.1"/>
    <property type="molecule type" value="Genomic_DNA"/>
</dbReference>
<name>A0A9W7YC16_9FUNG</name>
<dbReference type="Proteomes" id="UP001143981">
    <property type="component" value="Unassembled WGS sequence"/>
</dbReference>
<evidence type="ECO:0000313" key="2">
    <source>
        <dbReference type="Proteomes" id="UP001143981"/>
    </source>
</evidence>
<accession>A0A9W7YC16</accession>
<evidence type="ECO:0000313" key="1">
    <source>
        <dbReference type="EMBL" id="KAJ1728602.1"/>
    </source>
</evidence>
<feature type="non-terminal residue" evidence="1">
    <location>
        <position position="1"/>
    </location>
</feature>
<gene>
    <name evidence="1" type="ORF">LPJ61_003949</name>
</gene>
<feature type="non-terminal residue" evidence="1">
    <location>
        <position position="54"/>
    </location>
</feature>
<comment type="caution">
    <text evidence="1">The sequence shown here is derived from an EMBL/GenBank/DDBJ whole genome shotgun (WGS) entry which is preliminary data.</text>
</comment>
<keyword evidence="2" id="KW-1185">Reference proteome</keyword>
<reference evidence="1" key="1">
    <citation type="submission" date="2022-07" db="EMBL/GenBank/DDBJ databases">
        <title>Phylogenomic reconstructions and comparative analyses of Kickxellomycotina fungi.</title>
        <authorList>
            <person name="Reynolds N.K."/>
            <person name="Stajich J.E."/>
            <person name="Barry K."/>
            <person name="Grigoriev I.V."/>
            <person name="Crous P."/>
            <person name="Smith M.E."/>
        </authorList>
    </citation>
    <scope>NUCLEOTIDE SEQUENCE</scope>
    <source>
        <strain evidence="1">BCRC 34381</strain>
    </source>
</reference>
<sequence length="54" mass="6388">HDAIVCFMRIYERAKREYPNNAIQEAEDSLKAHDPKTLEFAKFREYVRACGKVE</sequence>
<protein>
    <submittedName>
        <fullName evidence="1">Uncharacterized protein</fullName>
    </submittedName>
</protein>
<dbReference type="AlphaFoldDB" id="A0A9W7YC16"/>